<name>A7F5A9_SCLS1</name>
<gene>
    <name evidence="1" type="ORF">SS1G_12785</name>
</gene>
<dbReference type="KEGG" id="ssl:SS1G_12785"/>
<evidence type="ECO:0000313" key="1">
    <source>
        <dbReference type="EMBL" id="EDN97930.1"/>
    </source>
</evidence>
<proteinExistence type="predicted"/>
<dbReference type="AlphaFoldDB" id="A7F5A9"/>
<dbReference type="Proteomes" id="UP000001312">
    <property type="component" value="Unassembled WGS sequence"/>
</dbReference>
<organism evidence="1 2">
    <name type="scientific">Sclerotinia sclerotiorum (strain ATCC 18683 / 1980 / Ss-1)</name>
    <name type="common">White mold</name>
    <name type="synonym">Whetzelinia sclerotiorum</name>
    <dbReference type="NCBI Taxonomy" id="665079"/>
    <lineage>
        <taxon>Eukaryota</taxon>
        <taxon>Fungi</taxon>
        <taxon>Dikarya</taxon>
        <taxon>Ascomycota</taxon>
        <taxon>Pezizomycotina</taxon>
        <taxon>Leotiomycetes</taxon>
        <taxon>Helotiales</taxon>
        <taxon>Sclerotiniaceae</taxon>
        <taxon>Sclerotinia</taxon>
    </lineage>
</organism>
<keyword evidence="2" id="KW-1185">Reference proteome</keyword>
<dbReference type="GeneID" id="5482299"/>
<reference evidence="2" key="1">
    <citation type="journal article" date="2011" name="PLoS Genet.">
        <title>Genomic analysis of the necrotrophic fungal pathogens Sclerotinia sclerotiorum and Botrytis cinerea.</title>
        <authorList>
            <person name="Amselem J."/>
            <person name="Cuomo C.A."/>
            <person name="van Kan J.A."/>
            <person name="Viaud M."/>
            <person name="Benito E.P."/>
            <person name="Couloux A."/>
            <person name="Coutinho P.M."/>
            <person name="de Vries R.P."/>
            <person name="Dyer P.S."/>
            <person name="Fillinger S."/>
            <person name="Fournier E."/>
            <person name="Gout L."/>
            <person name="Hahn M."/>
            <person name="Kohn L."/>
            <person name="Lapalu N."/>
            <person name="Plummer K.M."/>
            <person name="Pradier J.M."/>
            <person name="Quevillon E."/>
            <person name="Sharon A."/>
            <person name="Simon A."/>
            <person name="ten Have A."/>
            <person name="Tudzynski B."/>
            <person name="Tudzynski P."/>
            <person name="Wincker P."/>
            <person name="Andrew M."/>
            <person name="Anthouard V."/>
            <person name="Beever R.E."/>
            <person name="Beffa R."/>
            <person name="Benoit I."/>
            <person name="Bouzid O."/>
            <person name="Brault B."/>
            <person name="Chen Z."/>
            <person name="Choquer M."/>
            <person name="Collemare J."/>
            <person name="Cotton P."/>
            <person name="Danchin E.G."/>
            <person name="Da Silva C."/>
            <person name="Gautier A."/>
            <person name="Giraud C."/>
            <person name="Giraud T."/>
            <person name="Gonzalez C."/>
            <person name="Grossetete S."/>
            <person name="Guldener U."/>
            <person name="Henrissat B."/>
            <person name="Howlett B.J."/>
            <person name="Kodira C."/>
            <person name="Kretschmer M."/>
            <person name="Lappartient A."/>
            <person name="Leroch M."/>
            <person name="Levis C."/>
            <person name="Mauceli E."/>
            <person name="Neuveglise C."/>
            <person name="Oeser B."/>
            <person name="Pearson M."/>
            <person name="Poulain J."/>
            <person name="Poussereau N."/>
            <person name="Quesneville H."/>
            <person name="Rascle C."/>
            <person name="Schumacher J."/>
            <person name="Segurens B."/>
            <person name="Sexton A."/>
            <person name="Silva E."/>
            <person name="Sirven C."/>
            <person name="Soanes D.M."/>
            <person name="Talbot N.J."/>
            <person name="Templeton M."/>
            <person name="Yandava C."/>
            <person name="Yarden O."/>
            <person name="Zeng Q."/>
            <person name="Rollins J.A."/>
            <person name="Lebrun M.H."/>
            <person name="Dickman M."/>
        </authorList>
    </citation>
    <scope>NUCLEOTIDE SEQUENCE [LARGE SCALE GENOMIC DNA]</scope>
    <source>
        <strain evidence="2">ATCC 18683 / 1980 / Ss-1</strain>
    </source>
</reference>
<dbReference type="InParanoid" id="A7F5A9"/>
<sequence>MIGRESLRVEHLNSLGYICKRCSEENVAHHTNCSGCELVTKRVLQEFIVEKATLRRGKCRSKPADKILGFLRPERASD</sequence>
<dbReference type="RefSeq" id="XP_001586209.1">
    <property type="nucleotide sequence ID" value="XM_001586159.1"/>
</dbReference>
<accession>A7F5A9</accession>
<protein>
    <submittedName>
        <fullName evidence="1">Uncharacterized protein</fullName>
    </submittedName>
</protein>
<dbReference type="EMBL" id="CH476642">
    <property type="protein sequence ID" value="EDN97930.1"/>
    <property type="molecule type" value="Genomic_DNA"/>
</dbReference>
<evidence type="ECO:0000313" key="2">
    <source>
        <dbReference type="Proteomes" id="UP000001312"/>
    </source>
</evidence>